<proteinExistence type="predicted"/>
<evidence type="ECO:0000256" key="1">
    <source>
        <dbReference type="SAM" id="Phobius"/>
    </source>
</evidence>
<evidence type="ECO:0000313" key="2">
    <source>
        <dbReference type="EMBL" id="MFC4096161.1"/>
    </source>
</evidence>
<sequence>MAGLFAKRYVDVDAAHVLFGCSLLLARCSLLVVGCWLLVVGCWLLVVGCWLLVVGKENNQYLISQYESQLLTIIF</sequence>
<accession>A0ABV8JPV3</accession>
<comment type="caution">
    <text evidence="2">The sequence shown here is derived from an EMBL/GenBank/DDBJ whole genome shotgun (WGS) entry which is preliminary data.</text>
</comment>
<dbReference type="RefSeq" id="WP_192461360.1">
    <property type="nucleotide sequence ID" value="NZ_JACYFJ010000001.1"/>
</dbReference>
<evidence type="ECO:0000313" key="3">
    <source>
        <dbReference type="Proteomes" id="UP001595814"/>
    </source>
</evidence>
<name>A0ABV8JPV3_9FLAO</name>
<feature type="transmembrane region" description="Helical" evidence="1">
    <location>
        <begin position="30"/>
        <end position="53"/>
    </location>
</feature>
<protein>
    <submittedName>
        <fullName evidence="2">Uncharacterized protein</fullName>
    </submittedName>
</protein>
<gene>
    <name evidence="2" type="ORF">ACFOUT_09755</name>
</gene>
<dbReference type="Proteomes" id="UP001595814">
    <property type="component" value="Unassembled WGS sequence"/>
</dbReference>
<organism evidence="2 3">
    <name type="scientific">Euzebyella saccharophila</name>
    <dbReference type="NCBI Taxonomy" id="679664"/>
    <lineage>
        <taxon>Bacteria</taxon>
        <taxon>Pseudomonadati</taxon>
        <taxon>Bacteroidota</taxon>
        <taxon>Flavobacteriia</taxon>
        <taxon>Flavobacteriales</taxon>
        <taxon>Flavobacteriaceae</taxon>
        <taxon>Euzebyella</taxon>
    </lineage>
</organism>
<keyword evidence="1" id="KW-0812">Transmembrane</keyword>
<keyword evidence="3" id="KW-1185">Reference proteome</keyword>
<reference evidence="3" key="1">
    <citation type="journal article" date="2019" name="Int. J. Syst. Evol. Microbiol.">
        <title>The Global Catalogue of Microorganisms (GCM) 10K type strain sequencing project: providing services to taxonomists for standard genome sequencing and annotation.</title>
        <authorList>
            <consortium name="The Broad Institute Genomics Platform"/>
            <consortium name="The Broad Institute Genome Sequencing Center for Infectious Disease"/>
            <person name="Wu L."/>
            <person name="Ma J."/>
        </authorList>
    </citation>
    <scope>NUCLEOTIDE SEQUENCE [LARGE SCALE GENOMIC DNA]</scope>
    <source>
        <strain evidence="3">CECT 7477</strain>
    </source>
</reference>
<dbReference type="EMBL" id="JBHSAW010000004">
    <property type="protein sequence ID" value="MFC4096161.1"/>
    <property type="molecule type" value="Genomic_DNA"/>
</dbReference>
<keyword evidence="1" id="KW-1133">Transmembrane helix</keyword>
<keyword evidence="1" id="KW-0472">Membrane</keyword>